<evidence type="ECO:0008006" key="3">
    <source>
        <dbReference type="Google" id="ProtNLM"/>
    </source>
</evidence>
<dbReference type="Proteomes" id="UP000304912">
    <property type="component" value="Chromosome"/>
</dbReference>
<evidence type="ECO:0000313" key="2">
    <source>
        <dbReference type="Proteomes" id="UP000304912"/>
    </source>
</evidence>
<dbReference type="OrthoDB" id="5592079at2"/>
<accession>A0A5B7YG04</accession>
<dbReference type="EMBL" id="CP039852">
    <property type="protein sequence ID" value="QCZ94627.1"/>
    <property type="molecule type" value="Genomic_DNA"/>
</dbReference>
<evidence type="ECO:0000313" key="1">
    <source>
        <dbReference type="EMBL" id="QCZ94627.1"/>
    </source>
</evidence>
<keyword evidence="2" id="KW-1185">Reference proteome</keyword>
<protein>
    <recommendedName>
        <fullName evidence="3">Transglutaminase domain-containing protein</fullName>
    </recommendedName>
</protein>
<dbReference type="KEGG" id="salk:FBQ74_14635"/>
<dbReference type="AlphaFoldDB" id="A0A5B7YG04"/>
<sequence length="315" mass="35294">MQSCRLFIGLLLWMFTGHAIGEQLSFSASQSAEALSYDYRWSRQGQSPASLSFSLDRQAMVEAPAIQKTYSLALVQRYVYVELMKAAKEIDPKQARVKINRLHRGIEIRVSSTSEATNKRISEELSALREQAYDSYLKENYYTRYTTVFNEEAVKPDHIRFINEYIEPLIPLSQAIYDSVSQQADAREYFNFLLGWVQSIPYDRLSNRADNNGGGFLPPAGLLAQNKGDCDSKSVLTAAIARGFLPDTPMILVLLPRHALLGVALAPQAGDQTLTYDGKTYVLFEPTGPAKLPMGEVAPDSRQALANRHFTIEQI</sequence>
<dbReference type="RefSeq" id="WP_139757364.1">
    <property type="nucleotide sequence ID" value="NZ_CP039852.1"/>
</dbReference>
<gene>
    <name evidence="1" type="ORF">FBQ74_14635</name>
</gene>
<organism evidence="1 2">
    <name type="scientific">Salinimonas iocasae</name>
    <dbReference type="NCBI Taxonomy" id="2572577"/>
    <lineage>
        <taxon>Bacteria</taxon>
        <taxon>Pseudomonadati</taxon>
        <taxon>Pseudomonadota</taxon>
        <taxon>Gammaproteobacteria</taxon>
        <taxon>Alteromonadales</taxon>
        <taxon>Alteromonadaceae</taxon>
        <taxon>Alteromonas/Salinimonas group</taxon>
        <taxon>Salinimonas</taxon>
    </lineage>
</organism>
<name>A0A5B7YG04_9ALTE</name>
<reference evidence="1 2" key="1">
    <citation type="submission" date="2019-04" db="EMBL/GenBank/DDBJ databases">
        <title>Salinimonas iocasae sp. nov., a halophilic bacterium isolated from the outer tube casing of tubeworms in Okinawa Trough.</title>
        <authorList>
            <person name="Zhang H."/>
            <person name="Wang H."/>
            <person name="Li C."/>
        </authorList>
    </citation>
    <scope>NUCLEOTIDE SEQUENCE [LARGE SCALE GENOMIC DNA]</scope>
    <source>
        <strain evidence="1 2">KX18D6</strain>
    </source>
</reference>
<proteinExistence type="predicted"/>